<dbReference type="InterPro" id="IPR005119">
    <property type="entry name" value="LysR_subst-bd"/>
</dbReference>
<sequence>MELRHLRYFVAVAETLSFTRAAERLHIGQPPLSMQIRDLEAELGARLFERSRRKVALTEAGRRFLEHARAILARAAHAAEDARRAAAGEVGELRVGFTSSLPYTEIMPDLLSAFRRRHPEVRLQLRELFTTAQFAALAEGELDVGLVRVGADAAPPGIALRELAREPLLLVMPAAHRLAQRASVGFAELAEEEFITFPPGTGTGLPDMLQQLARAAGFVPRIVQTAREATTQIGLVAAGLGLALLPAPLACVRIPRVRYLPLSDGGADFPLSVAWPDREPPAVTARFLEVLDEVCAAARNGRP</sequence>
<reference evidence="7" key="1">
    <citation type="submission" date="2023-07" db="EMBL/GenBank/DDBJ databases">
        <title>Thauera sp. CAU 1555 isolated from sand of Yaerae Beach.</title>
        <authorList>
            <person name="Kim W."/>
        </authorList>
    </citation>
    <scope>NUCLEOTIDE SEQUENCE [LARGE SCALE GENOMIC DNA]</scope>
    <source>
        <strain evidence="7">CAU 1555</strain>
    </source>
</reference>
<organism evidence="6 7">
    <name type="scientific">Thauera sedimentorum</name>
    <dbReference type="NCBI Taxonomy" id="2767595"/>
    <lineage>
        <taxon>Bacteria</taxon>
        <taxon>Pseudomonadati</taxon>
        <taxon>Pseudomonadota</taxon>
        <taxon>Betaproteobacteria</taxon>
        <taxon>Rhodocyclales</taxon>
        <taxon>Zoogloeaceae</taxon>
        <taxon>Thauera</taxon>
    </lineage>
</organism>
<protein>
    <submittedName>
        <fullName evidence="6">LysR family transcriptional regulator</fullName>
    </submittedName>
</protein>
<keyword evidence="2" id="KW-0805">Transcription regulation</keyword>
<feature type="domain" description="HTH lysR-type" evidence="5">
    <location>
        <begin position="1"/>
        <end position="58"/>
    </location>
</feature>
<keyword evidence="3" id="KW-0238">DNA-binding</keyword>
<evidence type="ECO:0000313" key="7">
    <source>
        <dbReference type="Proteomes" id="UP000603602"/>
    </source>
</evidence>
<dbReference type="CDD" id="cd08414">
    <property type="entry name" value="PBP2_LTTR_aromatics_like"/>
    <property type="match status" value="1"/>
</dbReference>
<dbReference type="Pfam" id="PF03466">
    <property type="entry name" value="LysR_substrate"/>
    <property type="match status" value="1"/>
</dbReference>
<evidence type="ECO:0000259" key="5">
    <source>
        <dbReference type="PROSITE" id="PS50931"/>
    </source>
</evidence>
<dbReference type="PROSITE" id="PS50931">
    <property type="entry name" value="HTH_LYSR"/>
    <property type="match status" value="1"/>
</dbReference>
<keyword evidence="7" id="KW-1185">Reference proteome</keyword>
<dbReference type="PANTHER" id="PTHR30346">
    <property type="entry name" value="TRANSCRIPTIONAL DUAL REGULATOR HCAR-RELATED"/>
    <property type="match status" value="1"/>
</dbReference>
<comment type="similarity">
    <text evidence="1">Belongs to the LysR transcriptional regulatory family.</text>
</comment>
<dbReference type="PANTHER" id="PTHR30346:SF17">
    <property type="entry name" value="LYSR FAMILY TRANSCRIPTIONAL REGULATOR"/>
    <property type="match status" value="1"/>
</dbReference>
<name>A0ABR9BDY2_9RHOO</name>
<evidence type="ECO:0000256" key="1">
    <source>
        <dbReference type="ARBA" id="ARBA00009437"/>
    </source>
</evidence>
<dbReference type="EMBL" id="JACYTO010000002">
    <property type="protein sequence ID" value="MBD8503690.1"/>
    <property type="molecule type" value="Genomic_DNA"/>
</dbReference>
<dbReference type="Proteomes" id="UP000603602">
    <property type="component" value="Unassembled WGS sequence"/>
</dbReference>
<evidence type="ECO:0000256" key="3">
    <source>
        <dbReference type="ARBA" id="ARBA00023125"/>
    </source>
</evidence>
<comment type="caution">
    <text evidence="6">The sequence shown here is derived from an EMBL/GenBank/DDBJ whole genome shotgun (WGS) entry which is preliminary data.</text>
</comment>
<evidence type="ECO:0000256" key="2">
    <source>
        <dbReference type="ARBA" id="ARBA00023015"/>
    </source>
</evidence>
<dbReference type="Gene3D" id="1.10.10.10">
    <property type="entry name" value="Winged helix-like DNA-binding domain superfamily/Winged helix DNA-binding domain"/>
    <property type="match status" value="1"/>
</dbReference>
<dbReference type="SUPFAM" id="SSF53850">
    <property type="entry name" value="Periplasmic binding protein-like II"/>
    <property type="match status" value="1"/>
</dbReference>
<dbReference type="SUPFAM" id="SSF46785">
    <property type="entry name" value="Winged helix' DNA-binding domain"/>
    <property type="match status" value="1"/>
</dbReference>
<dbReference type="Gene3D" id="3.40.190.10">
    <property type="entry name" value="Periplasmic binding protein-like II"/>
    <property type="match status" value="2"/>
</dbReference>
<evidence type="ECO:0000313" key="6">
    <source>
        <dbReference type="EMBL" id="MBD8503690.1"/>
    </source>
</evidence>
<keyword evidence="4" id="KW-0804">Transcription</keyword>
<proteinExistence type="inferred from homology"/>
<gene>
    <name evidence="6" type="ORF">IFO67_12410</name>
</gene>
<dbReference type="PRINTS" id="PR00039">
    <property type="entry name" value="HTHLYSR"/>
</dbReference>
<evidence type="ECO:0000256" key="4">
    <source>
        <dbReference type="ARBA" id="ARBA00023163"/>
    </source>
</evidence>
<dbReference type="Pfam" id="PF00126">
    <property type="entry name" value="HTH_1"/>
    <property type="match status" value="1"/>
</dbReference>
<accession>A0ABR9BDY2</accession>
<dbReference type="InterPro" id="IPR036388">
    <property type="entry name" value="WH-like_DNA-bd_sf"/>
</dbReference>
<dbReference type="InterPro" id="IPR036390">
    <property type="entry name" value="WH_DNA-bd_sf"/>
</dbReference>
<dbReference type="InterPro" id="IPR000847">
    <property type="entry name" value="LysR_HTH_N"/>
</dbReference>
<dbReference type="RefSeq" id="WP_187718504.1">
    <property type="nucleotide sequence ID" value="NZ_JACTAH010000002.1"/>
</dbReference>